<dbReference type="STRING" id="106549.A0A540L186"/>
<dbReference type="PANTHER" id="PTHR45900:SF4">
    <property type="entry name" value="DNA REPAIR PROTEIN RECA HOMOLOG 2, MITOCHONDRIAL"/>
    <property type="match status" value="1"/>
</dbReference>
<proteinExistence type="predicted"/>
<evidence type="ECO:0000313" key="5">
    <source>
        <dbReference type="Proteomes" id="UP000315295"/>
    </source>
</evidence>
<dbReference type="PANTHER" id="PTHR45900">
    <property type="entry name" value="RECA"/>
    <property type="match status" value="1"/>
</dbReference>
<dbReference type="InterPro" id="IPR027417">
    <property type="entry name" value="P-loop_NTPase"/>
</dbReference>
<dbReference type="AlphaFoldDB" id="A0A540L186"/>
<keyword evidence="5" id="KW-1185">Reference proteome</keyword>
<dbReference type="GO" id="GO:0006281">
    <property type="term" value="P:DNA repair"/>
    <property type="evidence" value="ECO:0007669"/>
    <property type="project" value="InterPro"/>
</dbReference>
<evidence type="ECO:0000256" key="2">
    <source>
        <dbReference type="ARBA" id="ARBA00022840"/>
    </source>
</evidence>
<keyword evidence="1" id="KW-0547">Nucleotide-binding</keyword>
<accession>A0A540L186</accession>
<dbReference type="Gene3D" id="3.40.50.300">
    <property type="entry name" value="P-loop containing nucleotide triphosphate hydrolases"/>
    <property type="match status" value="1"/>
</dbReference>
<organism evidence="4 5">
    <name type="scientific">Malus baccata</name>
    <name type="common">Siberian crab apple</name>
    <name type="synonym">Pyrus baccata</name>
    <dbReference type="NCBI Taxonomy" id="106549"/>
    <lineage>
        <taxon>Eukaryota</taxon>
        <taxon>Viridiplantae</taxon>
        <taxon>Streptophyta</taxon>
        <taxon>Embryophyta</taxon>
        <taxon>Tracheophyta</taxon>
        <taxon>Spermatophyta</taxon>
        <taxon>Magnoliopsida</taxon>
        <taxon>eudicotyledons</taxon>
        <taxon>Gunneridae</taxon>
        <taxon>Pentapetalae</taxon>
        <taxon>rosids</taxon>
        <taxon>fabids</taxon>
        <taxon>Rosales</taxon>
        <taxon>Rosaceae</taxon>
        <taxon>Amygdaloideae</taxon>
        <taxon>Maleae</taxon>
        <taxon>Malus</taxon>
    </lineage>
</organism>
<keyword evidence="3" id="KW-0233">DNA recombination</keyword>
<dbReference type="InterPro" id="IPR013765">
    <property type="entry name" value="DNA_recomb/repair_RecA"/>
</dbReference>
<comment type="caution">
    <text evidence="4">The sequence shown here is derived from an EMBL/GenBank/DDBJ whole genome shotgun (WGS) entry which is preliminary data.</text>
</comment>
<name>A0A540L186_MALBA</name>
<reference evidence="4 5" key="1">
    <citation type="journal article" date="2019" name="G3 (Bethesda)">
        <title>Sequencing of a Wild Apple (Malus baccata) Genome Unravels the Differences Between Cultivated and Wild Apple Species Regarding Disease Resistance and Cold Tolerance.</title>
        <authorList>
            <person name="Chen X."/>
        </authorList>
    </citation>
    <scope>NUCLEOTIDE SEQUENCE [LARGE SCALE GENOMIC DNA]</scope>
    <source>
        <strain evidence="5">cv. Shandingzi</strain>
        <tissue evidence="4">Leaves</tissue>
    </source>
</reference>
<dbReference type="EMBL" id="VIEB01000817">
    <property type="protein sequence ID" value="TQD80247.1"/>
    <property type="molecule type" value="Genomic_DNA"/>
</dbReference>
<evidence type="ECO:0000256" key="3">
    <source>
        <dbReference type="ARBA" id="ARBA00023172"/>
    </source>
</evidence>
<dbReference type="Proteomes" id="UP000315295">
    <property type="component" value="Unassembled WGS sequence"/>
</dbReference>
<gene>
    <name evidence="4" type="ORF">C1H46_034200</name>
</gene>
<sequence length="87" mass="9351">MAVIFLIDCVNIHIAITEKATCLGISVQVVKNNLAPAMKKPNLGIQFERGLGCESEVLQLACEHGVIAKEGSNYLIGQKVFSNEHAA</sequence>
<protein>
    <submittedName>
        <fullName evidence="4">Uncharacterized protein</fullName>
    </submittedName>
</protein>
<dbReference type="GO" id="GO:0006310">
    <property type="term" value="P:DNA recombination"/>
    <property type="evidence" value="ECO:0007669"/>
    <property type="project" value="UniProtKB-KW"/>
</dbReference>
<dbReference type="GO" id="GO:0003697">
    <property type="term" value="F:single-stranded DNA binding"/>
    <property type="evidence" value="ECO:0007669"/>
    <property type="project" value="InterPro"/>
</dbReference>
<evidence type="ECO:0000313" key="4">
    <source>
        <dbReference type="EMBL" id="TQD80247.1"/>
    </source>
</evidence>
<dbReference type="GO" id="GO:0005524">
    <property type="term" value="F:ATP binding"/>
    <property type="evidence" value="ECO:0007669"/>
    <property type="project" value="UniProtKB-KW"/>
</dbReference>
<keyword evidence="2" id="KW-0067">ATP-binding</keyword>
<evidence type="ECO:0000256" key="1">
    <source>
        <dbReference type="ARBA" id="ARBA00022741"/>
    </source>
</evidence>